<dbReference type="FunFam" id="4.10.400.10:FF:000001">
    <property type="entry name" value="Low-density lipoprotein receptor-related protein 1"/>
    <property type="match status" value="1"/>
</dbReference>
<reference evidence="12" key="1">
    <citation type="submission" date="2022-11" db="UniProtKB">
        <authorList>
            <consortium name="EnsemblMetazoa"/>
        </authorList>
    </citation>
    <scope>IDENTIFICATION</scope>
</reference>
<keyword evidence="2" id="KW-0812">Transmembrane</keyword>
<dbReference type="PROSITE" id="PS01209">
    <property type="entry name" value="LDLRA_1"/>
    <property type="match status" value="2"/>
</dbReference>
<dbReference type="Gene3D" id="4.10.400.10">
    <property type="entry name" value="Low-density Lipoprotein Receptor"/>
    <property type="match status" value="2"/>
</dbReference>
<dbReference type="InterPro" id="IPR002172">
    <property type="entry name" value="LDrepeatLR_classA_rpt"/>
</dbReference>
<evidence type="ECO:0000256" key="7">
    <source>
        <dbReference type="ARBA" id="ARBA00023157"/>
    </source>
</evidence>
<dbReference type="AlphaFoldDB" id="A0A914AMU6"/>
<dbReference type="EnsemblMetazoa" id="XM_038208903.1">
    <property type="protein sequence ID" value="XP_038064831.1"/>
    <property type="gene ID" value="LOC119735197"/>
</dbReference>
<feature type="disulfide bond" evidence="10">
    <location>
        <begin position="207"/>
        <end position="225"/>
    </location>
</feature>
<name>A0A914AMU6_PATMI</name>
<dbReference type="InterPro" id="IPR023415">
    <property type="entry name" value="LDLR_class-A_CS"/>
</dbReference>
<feature type="disulfide bond" evidence="10">
    <location>
        <begin position="272"/>
        <end position="290"/>
    </location>
</feature>
<evidence type="ECO:0000256" key="10">
    <source>
        <dbReference type="PROSITE-ProRule" id="PRU00124"/>
    </source>
</evidence>
<feature type="disulfide bond" evidence="10">
    <location>
        <begin position="265"/>
        <end position="277"/>
    </location>
</feature>
<evidence type="ECO:0000256" key="1">
    <source>
        <dbReference type="ARBA" id="ARBA00004167"/>
    </source>
</evidence>
<dbReference type="GO" id="GO:0006898">
    <property type="term" value="P:receptor-mediated endocytosis"/>
    <property type="evidence" value="ECO:0007669"/>
    <property type="project" value="TreeGrafter"/>
</dbReference>
<dbReference type="RefSeq" id="XP_038064831.1">
    <property type="nucleotide sequence ID" value="XM_038208903.1"/>
</dbReference>
<dbReference type="PROSITE" id="PS50068">
    <property type="entry name" value="LDLRA_2"/>
    <property type="match status" value="2"/>
</dbReference>
<feature type="disulfide bond" evidence="10">
    <location>
        <begin position="284"/>
        <end position="299"/>
    </location>
</feature>
<keyword evidence="7 10" id="KW-1015">Disulfide bond</keyword>
<protein>
    <submittedName>
        <fullName evidence="12">Uncharacterized protein</fullName>
    </submittedName>
</protein>
<keyword evidence="8" id="KW-0675">Receptor</keyword>
<keyword evidence="3" id="KW-0732">Signal</keyword>
<keyword evidence="6" id="KW-0472">Membrane</keyword>
<dbReference type="GO" id="GO:0043235">
    <property type="term" value="C:receptor complex"/>
    <property type="evidence" value="ECO:0007669"/>
    <property type="project" value="TreeGrafter"/>
</dbReference>
<comment type="subcellular location">
    <subcellularLocation>
        <location evidence="1">Membrane</location>
        <topology evidence="1">Single-pass membrane protein</topology>
    </subcellularLocation>
</comment>
<dbReference type="Proteomes" id="UP000887568">
    <property type="component" value="Unplaced"/>
</dbReference>
<dbReference type="CDD" id="cd00112">
    <property type="entry name" value="LDLa"/>
    <property type="match status" value="2"/>
</dbReference>
<keyword evidence="4" id="KW-0677">Repeat</keyword>
<dbReference type="PANTHER" id="PTHR22722:SF14">
    <property type="entry name" value="MEGALIN, ISOFORM A"/>
    <property type="match status" value="1"/>
</dbReference>
<keyword evidence="5" id="KW-1133">Transmembrane helix</keyword>
<feature type="region of interest" description="Disordered" evidence="11">
    <location>
        <begin position="1"/>
        <end position="42"/>
    </location>
</feature>
<feature type="disulfide bond" evidence="10">
    <location>
        <begin position="219"/>
        <end position="234"/>
    </location>
</feature>
<dbReference type="FunFam" id="4.10.400.10:FF:000034">
    <property type="entry name" value="Low-density lipoprotein receptor-related protein 2"/>
    <property type="match status" value="1"/>
</dbReference>
<evidence type="ECO:0000256" key="5">
    <source>
        <dbReference type="ARBA" id="ARBA00022989"/>
    </source>
</evidence>
<evidence type="ECO:0000256" key="6">
    <source>
        <dbReference type="ARBA" id="ARBA00023136"/>
    </source>
</evidence>
<evidence type="ECO:0000256" key="2">
    <source>
        <dbReference type="ARBA" id="ARBA00022692"/>
    </source>
</evidence>
<dbReference type="GO" id="GO:0016324">
    <property type="term" value="C:apical plasma membrane"/>
    <property type="evidence" value="ECO:0007669"/>
    <property type="project" value="TreeGrafter"/>
</dbReference>
<evidence type="ECO:0000256" key="8">
    <source>
        <dbReference type="ARBA" id="ARBA00023170"/>
    </source>
</evidence>
<evidence type="ECO:0000313" key="13">
    <source>
        <dbReference type="Proteomes" id="UP000887568"/>
    </source>
</evidence>
<keyword evidence="9" id="KW-0325">Glycoprotein</keyword>
<dbReference type="SMART" id="SM00192">
    <property type="entry name" value="LDLa"/>
    <property type="match status" value="2"/>
</dbReference>
<evidence type="ECO:0000313" key="12">
    <source>
        <dbReference type="EnsemblMetazoa" id="XP_038064831.1"/>
    </source>
</evidence>
<evidence type="ECO:0000256" key="9">
    <source>
        <dbReference type="ARBA" id="ARBA00023180"/>
    </source>
</evidence>
<proteinExistence type="predicted"/>
<dbReference type="InterPro" id="IPR051221">
    <property type="entry name" value="LDLR-related"/>
</dbReference>
<evidence type="ECO:0000256" key="3">
    <source>
        <dbReference type="ARBA" id="ARBA00022729"/>
    </source>
</evidence>
<dbReference type="Pfam" id="PF00057">
    <property type="entry name" value="Ldl_recept_a"/>
    <property type="match status" value="2"/>
</dbReference>
<dbReference type="GO" id="GO:0042562">
    <property type="term" value="F:hormone binding"/>
    <property type="evidence" value="ECO:0007669"/>
    <property type="project" value="TreeGrafter"/>
</dbReference>
<feature type="disulfide bond" evidence="10">
    <location>
        <begin position="200"/>
        <end position="212"/>
    </location>
</feature>
<dbReference type="GeneID" id="119735197"/>
<evidence type="ECO:0000256" key="11">
    <source>
        <dbReference type="SAM" id="MobiDB-lite"/>
    </source>
</evidence>
<dbReference type="SUPFAM" id="SSF57424">
    <property type="entry name" value="LDL receptor-like module"/>
    <property type="match status" value="2"/>
</dbReference>
<accession>A0A914AMU6</accession>
<keyword evidence="13" id="KW-1185">Reference proteome</keyword>
<dbReference type="PANTHER" id="PTHR22722">
    <property type="entry name" value="LOW-DENSITY LIPOPROTEIN RECEPTOR-RELATED PROTEIN 2-RELATED"/>
    <property type="match status" value="1"/>
</dbReference>
<dbReference type="InterPro" id="IPR036055">
    <property type="entry name" value="LDL_receptor-like_sf"/>
</dbReference>
<evidence type="ECO:0000256" key="4">
    <source>
        <dbReference type="ARBA" id="ARBA00022737"/>
    </source>
</evidence>
<dbReference type="OrthoDB" id="19606at2759"/>
<organism evidence="12 13">
    <name type="scientific">Patiria miniata</name>
    <name type="common">Bat star</name>
    <name type="synonym">Asterina miniata</name>
    <dbReference type="NCBI Taxonomy" id="46514"/>
    <lineage>
        <taxon>Eukaryota</taxon>
        <taxon>Metazoa</taxon>
        <taxon>Echinodermata</taxon>
        <taxon>Eleutherozoa</taxon>
        <taxon>Asterozoa</taxon>
        <taxon>Asteroidea</taxon>
        <taxon>Valvatacea</taxon>
        <taxon>Valvatida</taxon>
        <taxon>Asterinidae</taxon>
        <taxon>Patiria</taxon>
    </lineage>
</organism>
<dbReference type="PRINTS" id="PR00261">
    <property type="entry name" value="LDLRECEPTOR"/>
</dbReference>
<sequence>MQFVNTNGAKPWGWSDSSQTESMVTEGFTEEPSPDTTTIGSSDYGTTEWYWSDYGLTDGMPTEGFSEKSSPDTTTIVCTSDYDNSVTEEGPSDYGTTEWYWIDYSQSNDFTTEESSPDTTTIVCTSDYDNSVTEEPSDYGTTEWYWSDYGLTDDMPTEGFPEESSPDTTTIVCTSDYDLTDSIGTEDSSIAPTTPDMPYCTQTEFQCNNGHCIPSDWKCDGDNDCGDMSDENNCDYTTIIACHSYHDSWDSGVTEAPTTPYMPTCTQSEFQCNNGHCIPSYWKCDGYNDCGDMSDENNCDYTTIIACHSYHDMWDSGVTEGKEIKII</sequence>